<dbReference type="Gene3D" id="2.60.40.420">
    <property type="entry name" value="Cupredoxins - blue copper proteins"/>
    <property type="match status" value="3"/>
</dbReference>
<keyword evidence="11" id="KW-1185">Reference proteome</keyword>
<keyword evidence="5" id="KW-0186">Copper</keyword>
<dbReference type="PROSITE" id="PS00080">
    <property type="entry name" value="MULTICOPPER_OXIDASE2"/>
    <property type="match status" value="1"/>
</dbReference>
<dbReference type="Pfam" id="PF00394">
    <property type="entry name" value="Cu-oxidase"/>
    <property type="match status" value="1"/>
</dbReference>
<evidence type="ECO:0000256" key="3">
    <source>
        <dbReference type="ARBA" id="ARBA00022729"/>
    </source>
</evidence>
<dbReference type="Proteomes" id="UP000800092">
    <property type="component" value="Unassembled WGS sequence"/>
</dbReference>
<dbReference type="OrthoDB" id="2121828at2759"/>
<evidence type="ECO:0000256" key="6">
    <source>
        <dbReference type="ARBA" id="ARBA00023180"/>
    </source>
</evidence>
<dbReference type="InterPro" id="IPR001117">
    <property type="entry name" value="Cu-oxidase_2nd"/>
</dbReference>
<reference evidence="10" key="1">
    <citation type="journal article" date="2020" name="Stud. Mycol.">
        <title>101 Dothideomycetes genomes: a test case for predicting lifestyles and emergence of pathogens.</title>
        <authorList>
            <person name="Haridas S."/>
            <person name="Albert R."/>
            <person name="Binder M."/>
            <person name="Bloem J."/>
            <person name="Labutti K."/>
            <person name="Salamov A."/>
            <person name="Andreopoulos B."/>
            <person name="Baker S."/>
            <person name="Barry K."/>
            <person name="Bills G."/>
            <person name="Bluhm B."/>
            <person name="Cannon C."/>
            <person name="Castanera R."/>
            <person name="Culley D."/>
            <person name="Daum C."/>
            <person name="Ezra D."/>
            <person name="Gonzalez J."/>
            <person name="Henrissat B."/>
            <person name="Kuo A."/>
            <person name="Liang C."/>
            <person name="Lipzen A."/>
            <person name="Lutzoni F."/>
            <person name="Magnuson J."/>
            <person name="Mondo S."/>
            <person name="Nolan M."/>
            <person name="Ohm R."/>
            <person name="Pangilinan J."/>
            <person name="Park H.-J."/>
            <person name="Ramirez L."/>
            <person name="Alfaro M."/>
            <person name="Sun H."/>
            <person name="Tritt A."/>
            <person name="Yoshinaga Y."/>
            <person name="Zwiers L.-H."/>
            <person name="Turgeon B."/>
            <person name="Goodwin S."/>
            <person name="Spatafora J."/>
            <person name="Crous P."/>
            <person name="Grigoriev I."/>
        </authorList>
    </citation>
    <scope>NUCLEOTIDE SEQUENCE</scope>
    <source>
        <strain evidence="10">Tuck. ex Michener</strain>
    </source>
</reference>
<accession>A0A6A6GYW7</accession>
<dbReference type="InterPro" id="IPR008972">
    <property type="entry name" value="Cupredoxin"/>
</dbReference>
<organism evidence="10 11">
    <name type="scientific">Viridothelium virens</name>
    <name type="common">Speckled blister lichen</name>
    <name type="synonym">Trypethelium virens</name>
    <dbReference type="NCBI Taxonomy" id="1048519"/>
    <lineage>
        <taxon>Eukaryota</taxon>
        <taxon>Fungi</taxon>
        <taxon>Dikarya</taxon>
        <taxon>Ascomycota</taxon>
        <taxon>Pezizomycotina</taxon>
        <taxon>Dothideomycetes</taxon>
        <taxon>Dothideomycetes incertae sedis</taxon>
        <taxon>Trypetheliales</taxon>
        <taxon>Trypetheliaceae</taxon>
        <taxon>Viridothelium</taxon>
    </lineage>
</organism>
<dbReference type="CDD" id="cd13850">
    <property type="entry name" value="CuRO_1_Abr2_like"/>
    <property type="match status" value="1"/>
</dbReference>
<keyword evidence="4" id="KW-0560">Oxidoreductase</keyword>
<sequence>MLSLAGQAFRFLCCSLAFLQNRNFCENSEHALSKNVVHFQVDLTAGEVNPTGAGFRKVILVNDSFTGPSLRLSVGDHVEFLVRNFLRVDTSVHFHGISQKESPWADGTPGLTQKEIRPGASYLYKWQADQPGVYFYHAHNRGQIMDGLYGAIIIDAHPEAERPFHLISRDPADQSAMRAAEKRLQPLAISDWSQLTFSEFYRVEREANIDFTCMDAIVVNGAGSQYCLDRQSLDDFTNPLVKAILAATGEKGITDKGCVPPLQLFQGNFTLNLDALPPEAYRRCIPGVGGQGNFTVHAHSGEKWAALTFINPGGLYPLKVTIDNHPLHVYAVDGQYIYPQTVDQILVNNGNRISVFVKLDQGVGRYTIRIANDLLGQVLGGFAALSYNGATEEPAESRPMMNYAGQPLSETIRKFSEDTARPYPPLRPARSADRTRKFLVRKLGRPYGSYEWTLSGHQGYNISEEDRSPPVLFQDPDRFNSSETVMKTKKNEWVDLILEVEGPFAQAHPMHKHGNKAFVIGSGVGSFPWATVAEAARELPPSTFNTVDPPYRDSFNTIEGVNSNTWLVLRYKAENPGAWLFHCHIQTHLTGGMGAMILDAVDEFPKIPRDYLEWNGFKEPKVAPTEEGT</sequence>
<dbReference type="InterPro" id="IPR002355">
    <property type="entry name" value="Cu_oxidase_Cu_BS"/>
</dbReference>
<dbReference type="CDD" id="cd13876">
    <property type="entry name" value="CuRO_2_Abr2_like"/>
    <property type="match status" value="1"/>
</dbReference>
<evidence type="ECO:0000313" key="10">
    <source>
        <dbReference type="EMBL" id="KAF2230543.1"/>
    </source>
</evidence>
<dbReference type="SUPFAM" id="SSF49503">
    <property type="entry name" value="Cupredoxins"/>
    <property type="match status" value="3"/>
</dbReference>
<evidence type="ECO:0000256" key="2">
    <source>
        <dbReference type="ARBA" id="ARBA00022723"/>
    </source>
</evidence>
<dbReference type="AlphaFoldDB" id="A0A6A6GYW7"/>
<dbReference type="InterPro" id="IPR033138">
    <property type="entry name" value="Cu_oxidase_CS"/>
</dbReference>
<dbReference type="Pfam" id="PF07731">
    <property type="entry name" value="Cu-oxidase_2"/>
    <property type="match status" value="1"/>
</dbReference>
<feature type="domain" description="Plastocyanin-like" evidence="8">
    <location>
        <begin position="470"/>
        <end position="599"/>
    </location>
</feature>
<keyword evidence="2" id="KW-0479">Metal-binding</keyword>
<evidence type="ECO:0000259" key="8">
    <source>
        <dbReference type="Pfam" id="PF07731"/>
    </source>
</evidence>
<keyword evidence="6" id="KW-0325">Glycoprotein</keyword>
<comment type="similarity">
    <text evidence="1">Belongs to the multicopper oxidase family.</text>
</comment>
<dbReference type="GO" id="GO:0005507">
    <property type="term" value="F:copper ion binding"/>
    <property type="evidence" value="ECO:0007669"/>
    <property type="project" value="InterPro"/>
</dbReference>
<dbReference type="EMBL" id="ML991839">
    <property type="protein sequence ID" value="KAF2230543.1"/>
    <property type="molecule type" value="Genomic_DNA"/>
</dbReference>
<dbReference type="PANTHER" id="PTHR11709:SF488">
    <property type="entry name" value="LACCASE-RELATED"/>
    <property type="match status" value="1"/>
</dbReference>
<dbReference type="InterPro" id="IPR011707">
    <property type="entry name" value="Cu-oxidase-like_N"/>
</dbReference>
<dbReference type="InterPro" id="IPR011706">
    <property type="entry name" value="Cu-oxidase_C"/>
</dbReference>
<proteinExistence type="inferred from homology"/>
<evidence type="ECO:0000256" key="5">
    <source>
        <dbReference type="ARBA" id="ARBA00023008"/>
    </source>
</evidence>
<evidence type="ECO:0000259" key="7">
    <source>
        <dbReference type="Pfam" id="PF00394"/>
    </source>
</evidence>
<feature type="domain" description="Plastocyanin-like" evidence="9">
    <location>
        <begin position="44"/>
        <end position="157"/>
    </location>
</feature>
<evidence type="ECO:0000313" key="11">
    <source>
        <dbReference type="Proteomes" id="UP000800092"/>
    </source>
</evidence>
<name>A0A6A6GYW7_VIRVR</name>
<dbReference type="PANTHER" id="PTHR11709">
    <property type="entry name" value="MULTI-COPPER OXIDASE"/>
    <property type="match status" value="1"/>
</dbReference>
<gene>
    <name evidence="10" type="ORF">EV356DRAFT_526536</name>
</gene>
<dbReference type="PROSITE" id="PS00079">
    <property type="entry name" value="MULTICOPPER_OXIDASE1"/>
    <property type="match status" value="1"/>
</dbReference>
<dbReference type="GO" id="GO:0016491">
    <property type="term" value="F:oxidoreductase activity"/>
    <property type="evidence" value="ECO:0007669"/>
    <property type="project" value="UniProtKB-KW"/>
</dbReference>
<dbReference type="InterPro" id="IPR045087">
    <property type="entry name" value="Cu-oxidase_fam"/>
</dbReference>
<dbReference type="FunFam" id="2.60.40.420:FF:000036">
    <property type="entry name" value="L-ascorbate oxidase"/>
    <property type="match status" value="1"/>
</dbReference>
<feature type="domain" description="Plastocyanin-like" evidence="7">
    <location>
        <begin position="214"/>
        <end position="370"/>
    </location>
</feature>
<keyword evidence="3" id="KW-0732">Signal</keyword>
<dbReference type="Pfam" id="PF07732">
    <property type="entry name" value="Cu-oxidase_3"/>
    <property type="match status" value="1"/>
</dbReference>
<evidence type="ECO:0000256" key="1">
    <source>
        <dbReference type="ARBA" id="ARBA00010609"/>
    </source>
</evidence>
<protein>
    <submittedName>
        <fullName evidence="10">Multicopper oxidase</fullName>
    </submittedName>
</protein>
<dbReference type="CDD" id="cd13898">
    <property type="entry name" value="CuRO_3_Abr2_like"/>
    <property type="match status" value="1"/>
</dbReference>
<evidence type="ECO:0000256" key="4">
    <source>
        <dbReference type="ARBA" id="ARBA00023002"/>
    </source>
</evidence>
<evidence type="ECO:0000259" key="9">
    <source>
        <dbReference type="Pfam" id="PF07732"/>
    </source>
</evidence>